<sequence>MDINTLYDRRRIHLQRLIRERFKGNQTALAKAVERNAGEISRWLSPPRDGKSWTRNMSEISARRIEHHLGLETGYLDRPLANGAAQTVGEPMEAYDTTRDDSDQAPTPPFSTPGCCHGDTETQCRHCAHIQYIMNSLPFMSLAEVETLRKVIDVLRAHK</sequence>
<accession>A0A348HFC3</accession>
<protein>
    <submittedName>
        <fullName evidence="1">SOS-response transcriptional repressors</fullName>
    </submittedName>
</protein>
<dbReference type="AlphaFoldDB" id="A0A348HFC3"/>
<evidence type="ECO:0000313" key="1">
    <source>
        <dbReference type="EMBL" id="BBG30325.1"/>
    </source>
</evidence>
<gene>
    <name evidence="1" type="ORF">ZBT109_1568</name>
</gene>
<proteinExistence type="predicted"/>
<organism evidence="1 2">
    <name type="scientific">Zymobacter palmae</name>
    <dbReference type="NCBI Taxonomy" id="33074"/>
    <lineage>
        <taxon>Bacteria</taxon>
        <taxon>Pseudomonadati</taxon>
        <taxon>Pseudomonadota</taxon>
        <taxon>Gammaproteobacteria</taxon>
        <taxon>Oceanospirillales</taxon>
        <taxon>Halomonadaceae</taxon>
        <taxon>Zymobacter group</taxon>
        <taxon>Zymobacter</taxon>
    </lineage>
</organism>
<dbReference type="RefSeq" id="WP_027706286.1">
    <property type="nucleotide sequence ID" value="NZ_AP018933.1"/>
</dbReference>
<dbReference type="KEGG" id="zpl:ZBT109_1568"/>
<keyword evidence="2" id="KW-1185">Reference proteome</keyword>
<dbReference type="Proteomes" id="UP000267342">
    <property type="component" value="Chromosome"/>
</dbReference>
<reference evidence="1 2" key="1">
    <citation type="submission" date="2018-09" db="EMBL/GenBank/DDBJ databases">
        <title>Zymobacter palmae IAM14233 (=T109) whole genome analysis.</title>
        <authorList>
            <person name="Yanase H."/>
        </authorList>
    </citation>
    <scope>NUCLEOTIDE SEQUENCE [LARGE SCALE GENOMIC DNA]</scope>
    <source>
        <strain evidence="1 2">IAM14233</strain>
    </source>
</reference>
<evidence type="ECO:0000313" key="2">
    <source>
        <dbReference type="Proteomes" id="UP000267342"/>
    </source>
</evidence>
<name>A0A348HFC3_9GAMM</name>
<dbReference type="STRING" id="1123510.GCA_000620025_01822"/>
<dbReference type="EMBL" id="AP018933">
    <property type="protein sequence ID" value="BBG30325.1"/>
    <property type="molecule type" value="Genomic_DNA"/>
</dbReference>